<dbReference type="EMBL" id="JABZXJ010000001">
    <property type="protein sequence ID" value="MBF1648523.1"/>
    <property type="molecule type" value="Genomic_DNA"/>
</dbReference>
<evidence type="ECO:0000313" key="5">
    <source>
        <dbReference type="EMBL" id="VEJ28966.1"/>
    </source>
</evidence>
<gene>
    <name evidence="3" type="ORF">B8W87_01320</name>
    <name evidence="4" type="ORF">CRM92_06645</name>
    <name evidence="2" type="ORF">HXO56_00215</name>
    <name evidence="5" type="ORF">NCTC10918_00207</name>
</gene>
<feature type="domain" description="YlxR" evidence="1">
    <location>
        <begin position="6"/>
        <end position="75"/>
    </location>
</feature>
<dbReference type="EMBL" id="LR134521">
    <property type="protein sequence ID" value="VEJ28966.1"/>
    <property type="molecule type" value="Genomic_DNA"/>
</dbReference>
<dbReference type="RefSeq" id="WP_080513871.1">
    <property type="nucleotide sequence ID" value="NZ_CAJPNU010000008.1"/>
</dbReference>
<dbReference type="Pfam" id="PF04296">
    <property type="entry name" value="YlxR"/>
    <property type="match status" value="1"/>
</dbReference>
<evidence type="ECO:0000313" key="8">
    <source>
        <dbReference type="Proteomes" id="UP000270988"/>
    </source>
</evidence>
<reference evidence="5 8" key="3">
    <citation type="submission" date="2018-12" db="EMBL/GenBank/DDBJ databases">
        <authorList>
            <consortium name="Pathogen Informatics"/>
        </authorList>
    </citation>
    <scope>NUCLEOTIDE SEQUENCE [LARGE SCALE GENOMIC DNA]</scope>
    <source>
        <strain evidence="5 8">NCTC10918</strain>
    </source>
</reference>
<dbReference type="InterPro" id="IPR007393">
    <property type="entry name" value="YlxR_dom"/>
</dbReference>
<dbReference type="EMBL" id="PDEV01000002">
    <property type="protein sequence ID" value="PEN16348.1"/>
    <property type="molecule type" value="Genomic_DNA"/>
</dbReference>
<proteinExistence type="predicted"/>
<evidence type="ECO:0000313" key="4">
    <source>
        <dbReference type="EMBL" id="PEN16348.1"/>
    </source>
</evidence>
<dbReference type="SUPFAM" id="SSF64376">
    <property type="entry name" value="YlxR-like"/>
    <property type="match status" value="1"/>
</dbReference>
<evidence type="ECO:0000313" key="2">
    <source>
        <dbReference type="EMBL" id="MBF1648523.1"/>
    </source>
</evidence>
<dbReference type="Proteomes" id="UP000769484">
    <property type="component" value="Unassembled WGS sequence"/>
</dbReference>
<accession>A0A5F0MA81</accession>
<dbReference type="PANTHER" id="PTHR34215:SF1">
    <property type="entry name" value="YLXR DOMAIN-CONTAINING PROTEIN"/>
    <property type="match status" value="1"/>
</dbReference>
<dbReference type="InterPro" id="IPR037465">
    <property type="entry name" value="YlxR"/>
</dbReference>
<evidence type="ECO:0000313" key="6">
    <source>
        <dbReference type="Proteomes" id="UP000216195"/>
    </source>
</evidence>
<evidence type="ECO:0000313" key="7">
    <source>
        <dbReference type="Proteomes" id="UP000219947"/>
    </source>
</evidence>
<evidence type="ECO:0000259" key="1">
    <source>
        <dbReference type="Pfam" id="PF04296"/>
    </source>
</evidence>
<accession>A0A269YN66</accession>
<reference evidence="2" key="4">
    <citation type="submission" date="2020-04" db="EMBL/GenBank/DDBJ databases">
        <title>Deep metagenomics examines the oral microbiome during advanced dental caries in children, revealing novel taxa and co-occurrences with host molecules.</title>
        <authorList>
            <person name="Baker J.L."/>
            <person name="Morton J.T."/>
            <person name="Dinis M."/>
            <person name="Alvarez R."/>
            <person name="Tran N.C."/>
            <person name="Knight R."/>
            <person name="Edlund A."/>
        </authorList>
    </citation>
    <scope>NUCLEOTIDE SEQUENCE</scope>
    <source>
        <strain evidence="2">JCVI_47_bin.4</strain>
    </source>
</reference>
<reference evidence="3 6" key="1">
    <citation type="submission" date="2017-04" db="EMBL/GenBank/DDBJ databases">
        <title>Kefir bacterial isolates.</title>
        <authorList>
            <person name="Kim Y."/>
            <person name="Blasche S."/>
            <person name="Patil K.R."/>
        </authorList>
    </citation>
    <scope>NUCLEOTIDE SEQUENCE [LARGE SCALE GENOMIC DNA]</scope>
    <source>
        <strain evidence="3 6">OG2-1</strain>
    </source>
</reference>
<dbReference type="Proteomes" id="UP000216195">
    <property type="component" value="Unassembled WGS sequence"/>
</dbReference>
<reference evidence="4" key="2">
    <citation type="submission" date="2017-10" db="EMBL/GenBank/DDBJ databases">
        <title>Kefir isolates.</title>
        <authorList>
            <person name="Kim Y."/>
            <person name="Blasche S."/>
        </authorList>
    </citation>
    <scope>NUCLEOTIDE SEQUENCE [LARGE SCALE GENOMIC DNA]</scope>
    <source>
        <strain evidence="4">OG2-2</strain>
    </source>
</reference>
<organism evidence="4 7">
    <name type="scientific">Rothia dentocariosa</name>
    <dbReference type="NCBI Taxonomy" id="2047"/>
    <lineage>
        <taxon>Bacteria</taxon>
        <taxon>Bacillati</taxon>
        <taxon>Actinomycetota</taxon>
        <taxon>Actinomycetes</taxon>
        <taxon>Micrococcales</taxon>
        <taxon>Micrococcaceae</taxon>
        <taxon>Rothia</taxon>
    </lineage>
</organism>
<name>A0A269YN66_9MICC</name>
<dbReference type="EMBL" id="NCWU01000001">
    <property type="protein sequence ID" value="PAK86995.1"/>
    <property type="molecule type" value="Genomic_DNA"/>
</dbReference>
<protein>
    <submittedName>
        <fullName evidence="4">DUF448 domain-containing protein</fullName>
    </submittedName>
    <submittedName>
        <fullName evidence="5">Protein of uncharacterized function (DUF448)</fullName>
    </submittedName>
    <submittedName>
        <fullName evidence="2">YlxR family protein</fullName>
    </submittedName>
</protein>
<dbReference type="AlphaFoldDB" id="A0A269YN66"/>
<dbReference type="STRING" id="762948.HMPREF0733_11547"/>
<sequence>MSEPLRTCIGCRLRDNPRNMLRIVRFGGDGERMRILPDVHRTLPGRGAWLHMRESCQQQAFRKNAFARAFKVSIARADLMVLTEYFAQRKPETTGYE</sequence>
<dbReference type="Gene3D" id="3.30.1230.10">
    <property type="entry name" value="YlxR-like"/>
    <property type="match status" value="1"/>
</dbReference>
<dbReference type="Proteomes" id="UP000270988">
    <property type="component" value="Chromosome"/>
</dbReference>
<dbReference type="InterPro" id="IPR035931">
    <property type="entry name" value="YlxR-like_sf"/>
</dbReference>
<keyword evidence="7" id="KW-1185">Reference proteome</keyword>
<dbReference type="PANTHER" id="PTHR34215">
    <property type="entry name" value="BLL0784 PROTEIN"/>
    <property type="match status" value="1"/>
</dbReference>
<dbReference type="Proteomes" id="UP000219947">
    <property type="component" value="Unassembled WGS sequence"/>
</dbReference>
<evidence type="ECO:0000313" key="3">
    <source>
        <dbReference type="EMBL" id="PAK86995.1"/>
    </source>
</evidence>